<dbReference type="EMBL" id="ML978123">
    <property type="protein sequence ID" value="KAF2101761.1"/>
    <property type="molecule type" value="Genomic_DNA"/>
</dbReference>
<dbReference type="Gene3D" id="1.10.357.10">
    <property type="entry name" value="Tetracycline Repressor, domain 2"/>
    <property type="match status" value="1"/>
</dbReference>
<comment type="similarity">
    <text evidence="3 8">Belongs to the COQ9 family.</text>
</comment>
<organism evidence="11 12">
    <name type="scientific">Rhizodiscina lignyota</name>
    <dbReference type="NCBI Taxonomy" id="1504668"/>
    <lineage>
        <taxon>Eukaryota</taxon>
        <taxon>Fungi</taxon>
        <taxon>Dikarya</taxon>
        <taxon>Ascomycota</taxon>
        <taxon>Pezizomycotina</taxon>
        <taxon>Dothideomycetes</taxon>
        <taxon>Pleosporomycetidae</taxon>
        <taxon>Aulographales</taxon>
        <taxon>Rhizodiscinaceae</taxon>
        <taxon>Rhizodiscina</taxon>
    </lineage>
</organism>
<dbReference type="GO" id="GO:0008289">
    <property type="term" value="F:lipid binding"/>
    <property type="evidence" value="ECO:0007669"/>
    <property type="project" value="UniProtKB-UniRule"/>
</dbReference>
<dbReference type="InterPro" id="IPR013718">
    <property type="entry name" value="COQ9_C"/>
</dbReference>
<keyword evidence="5" id="KW-0809">Transit peptide</keyword>
<comment type="pathway">
    <text evidence="2 8">Cofactor biosynthesis; ubiquinone biosynthesis.</text>
</comment>
<evidence type="ECO:0000259" key="10">
    <source>
        <dbReference type="Pfam" id="PF08511"/>
    </source>
</evidence>
<dbReference type="InterPro" id="IPR012762">
    <property type="entry name" value="Ubiq_biosynth_COQ9"/>
</dbReference>
<evidence type="ECO:0000256" key="1">
    <source>
        <dbReference type="ARBA" id="ARBA00004173"/>
    </source>
</evidence>
<keyword evidence="11" id="KW-0830">Ubiquinone</keyword>
<comment type="function">
    <text evidence="8">Membrane-associated protein that warps the membrane surface to access and bind aromatic isoprenes with high specificity, including ubiquinone (CoQ) isoprene intermediates and presents them directly to Coq7, therefore facilitating the Coq7-mediated hydroxylase step. Participates in the biosynthesis of coenzyme Q, also named ubiquinone, an essential lipid-soluble electron transporter for aerobic cellular respiration.</text>
</comment>
<name>A0A9P4IP89_9PEZI</name>
<sequence length="256" mass="28132">MATCCRRPFLLSSTSSIRKPPRAPRRSYQSSTHPPPPPYTPEASSILSSSLRHVPQHGFTQTSLTLGARDAGFLDISTNLLPRGVFELVNYHLMNQRLALKDTVQFPEEGKEAGGKKTGVGKKVRALLLARLRGNIDAGVVGRWQEALAVMALPTNIRPSLAELARLSDEMWFLAGDVSVDTSWYTKRASLSGIYAAAEVFQTQDESPNYKDTEHFVDARLDEVQQVGSTVGQVAEWLDFTGHAAVNVLRSKGVRI</sequence>
<dbReference type="GO" id="GO:0005743">
    <property type="term" value="C:mitochondrial inner membrane"/>
    <property type="evidence" value="ECO:0007669"/>
    <property type="project" value="TreeGrafter"/>
</dbReference>
<keyword evidence="6 8" id="KW-0446">Lipid-binding</keyword>
<comment type="caution">
    <text evidence="11">The sequence shown here is derived from an EMBL/GenBank/DDBJ whole genome shotgun (WGS) entry which is preliminary data.</text>
</comment>
<dbReference type="OrthoDB" id="619536at2759"/>
<evidence type="ECO:0000256" key="2">
    <source>
        <dbReference type="ARBA" id="ARBA00004749"/>
    </source>
</evidence>
<dbReference type="PANTHER" id="PTHR21427:SF19">
    <property type="entry name" value="UBIQUINONE BIOSYNTHESIS PROTEIN COQ9, MITOCHONDRIAL"/>
    <property type="match status" value="1"/>
</dbReference>
<keyword evidence="12" id="KW-1185">Reference proteome</keyword>
<reference evidence="11" key="1">
    <citation type="journal article" date="2020" name="Stud. Mycol.">
        <title>101 Dothideomycetes genomes: a test case for predicting lifestyles and emergence of pathogens.</title>
        <authorList>
            <person name="Haridas S."/>
            <person name="Albert R."/>
            <person name="Binder M."/>
            <person name="Bloem J."/>
            <person name="Labutti K."/>
            <person name="Salamov A."/>
            <person name="Andreopoulos B."/>
            <person name="Baker S."/>
            <person name="Barry K."/>
            <person name="Bills G."/>
            <person name="Bluhm B."/>
            <person name="Cannon C."/>
            <person name="Castanera R."/>
            <person name="Culley D."/>
            <person name="Daum C."/>
            <person name="Ezra D."/>
            <person name="Gonzalez J."/>
            <person name="Henrissat B."/>
            <person name="Kuo A."/>
            <person name="Liang C."/>
            <person name="Lipzen A."/>
            <person name="Lutzoni F."/>
            <person name="Magnuson J."/>
            <person name="Mondo S."/>
            <person name="Nolan M."/>
            <person name="Ohm R."/>
            <person name="Pangilinan J."/>
            <person name="Park H.-J."/>
            <person name="Ramirez L."/>
            <person name="Alfaro M."/>
            <person name="Sun H."/>
            <person name="Tritt A."/>
            <person name="Yoshinaga Y."/>
            <person name="Zwiers L.-H."/>
            <person name="Turgeon B."/>
            <person name="Goodwin S."/>
            <person name="Spatafora J."/>
            <person name="Crous P."/>
            <person name="Grigoriev I."/>
        </authorList>
    </citation>
    <scope>NUCLEOTIDE SEQUENCE</scope>
    <source>
        <strain evidence="11">CBS 133067</strain>
    </source>
</reference>
<accession>A0A9P4IP89</accession>
<comment type="subcellular location">
    <subcellularLocation>
        <location evidence="1 8">Mitochondrion</location>
    </subcellularLocation>
</comment>
<protein>
    <recommendedName>
        <fullName evidence="8">Ubiquinone biosynthesis protein</fullName>
    </recommendedName>
</protein>
<evidence type="ECO:0000256" key="7">
    <source>
        <dbReference type="ARBA" id="ARBA00023128"/>
    </source>
</evidence>
<dbReference type="NCBIfam" id="TIGR02396">
    <property type="entry name" value="diverge_rpsU"/>
    <property type="match status" value="1"/>
</dbReference>
<feature type="domain" description="COQ9 C-terminal" evidence="10">
    <location>
        <begin position="159"/>
        <end position="228"/>
    </location>
</feature>
<evidence type="ECO:0000256" key="5">
    <source>
        <dbReference type="ARBA" id="ARBA00022946"/>
    </source>
</evidence>
<feature type="region of interest" description="Disordered" evidence="9">
    <location>
        <begin position="14"/>
        <end position="45"/>
    </location>
</feature>
<evidence type="ECO:0000256" key="9">
    <source>
        <dbReference type="SAM" id="MobiDB-lite"/>
    </source>
</evidence>
<proteinExistence type="inferred from homology"/>
<evidence type="ECO:0000256" key="3">
    <source>
        <dbReference type="ARBA" id="ARBA00010766"/>
    </source>
</evidence>
<dbReference type="AlphaFoldDB" id="A0A9P4IP89"/>
<dbReference type="Pfam" id="PF08511">
    <property type="entry name" value="COQ9"/>
    <property type="match status" value="1"/>
</dbReference>
<keyword evidence="7 8" id="KW-0496">Mitochondrion</keyword>
<gene>
    <name evidence="11" type="ORF">NA57DRAFT_73199</name>
</gene>
<dbReference type="Proteomes" id="UP000799772">
    <property type="component" value="Unassembled WGS sequence"/>
</dbReference>
<evidence type="ECO:0000256" key="8">
    <source>
        <dbReference type="RuleBase" id="RU366063"/>
    </source>
</evidence>
<keyword evidence="4 8" id="KW-0831">Ubiquinone biosynthesis</keyword>
<evidence type="ECO:0000256" key="4">
    <source>
        <dbReference type="ARBA" id="ARBA00022688"/>
    </source>
</evidence>
<dbReference type="FunFam" id="1.10.357.10:FF:000004">
    <property type="entry name" value="Ubiquinone biosynthesis protein COQ9, mitochondrial"/>
    <property type="match status" value="1"/>
</dbReference>
<evidence type="ECO:0000313" key="11">
    <source>
        <dbReference type="EMBL" id="KAF2101761.1"/>
    </source>
</evidence>
<evidence type="ECO:0000256" key="6">
    <source>
        <dbReference type="ARBA" id="ARBA00023121"/>
    </source>
</evidence>
<evidence type="ECO:0000313" key="12">
    <source>
        <dbReference type="Proteomes" id="UP000799772"/>
    </source>
</evidence>
<dbReference type="GO" id="GO:0006744">
    <property type="term" value="P:ubiquinone biosynthetic process"/>
    <property type="evidence" value="ECO:0007669"/>
    <property type="project" value="UniProtKB-UniRule"/>
</dbReference>
<dbReference type="PANTHER" id="PTHR21427">
    <property type="entry name" value="UBIQUINONE BIOSYNTHESIS PROTEIN COQ9, MITOCHONDRIAL"/>
    <property type="match status" value="1"/>
</dbReference>